<name>A0A7W8EBC3_9BACT</name>
<dbReference type="InterPro" id="IPR020103">
    <property type="entry name" value="PsdUridine_synth_cat_dom_sf"/>
</dbReference>
<evidence type="ECO:0000256" key="5">
    <source>
        <dbReference type="PIRSR" id="PIRSR001430-1"/>
    </source>
</evidence>
<dbReference type="PIRSF" id="PIRSF001430">
    <property type="entry name" value="tRNA_psdUrid_synth"/>
    <property type="match status" value="1"/>
</dbReference>
<feature type="region of interest" description="Disordered" evidence="8">
    <location>
        <begin position="166"/>
        <end position="189"/>
    </location>
</feature>
<dbReference type="Gene3D" id="3.30.70.580">
    <property type="entry name" value="Pseudouridine synthase I, catalytic domain, N-terminal subdomain"/>
    <property type="match status" value="1"/>
</dbReference>
<evidence type="ECO:0000256" key="7">
    <source>
        <dbReference type="RuleBase" id="RU003792"/>
    </source>
</evidence>
<dbReference type="SUPFAM" id="SSF55120">
    <property type="entry name" value="Pseudouridine synthase"/>
    <property type="match status" value="1"/>
</dbReference>
<evidence type="ECO:0000256" key="1">
    <source>
        <dbReference type="ARBA" id="ARBA00009375"/>
    </source>
</evidence>
<dbReference type="InterPro" id="IPR001406">
    <property type="entry name" value="PsdUridine_synth_TruA"/>
</dbReference>
<sequence>MNHWKLTLSYDGTLFHGWQVQPELPTVQGALALALKYVTGESILPQGSGRTDSGVHALAQVTSFALETSIPPANLQRALNRALPPSIRILAAELVDESFHARHSARRKTYEYRIFERRTAASPSERICSPFLAPYAWDCRWQLAIEPMQEASKYLCGTHDFTSFAASDPERGLREEESDDTNGKAQGPNPVKTLLQAGWAHEHGLLVYRVTGSGFLHHMVRNIVGTLADVGRGSLAVDEIPRILAARDRTDAGPTAPACGLFLHSVEYDSGITQSY</sequence>
<dbReference type="NCBIfam" id="TIGR00071">
    <property type="entry name" value="hisT_truA"/>
    <property type="match status" value="1"/>
</dbReference>
<comment type="caution">
    <text evidence="10">The sequence shown here is derived from an EMBL/GenBank/DDBJ whole genome shotgun (WGS) entry which is preliminary data.</text>
</comment>
<evidence type="ECO:0000313" key="10">
    <source>
        <dbReference type="EMBL" id="MBB5065687.1"/>
    </source>
</evidence>
<gene>
    <name evidence="4" type="primary">truA</name>
    <name evidence="10" type="ORF">HDF15_004057</name>
</gene>
<dbReference type="GO" id="GO:0031119">
    <property type="term" value="P:tRNA pseudouridine synthesis"/>
    <property type="evidence" value="ECO:0007669"/>
    <property type="project" value="UniProtKB-UniRule"/>
</dbReference>
<keyword evidence="2 4" id="KW-0819">tRNA processing</keyword>
<dbReference type="HAMAP" id="MF_00171">
    <property type="entry name" value="TruA"/>
    <property type="match status" value="1"/>
</dbReference>
<evidence type="ECO:0000259" key="9">
    <source>
        <dbReference type="Pfam" id="PF01416"/>
    </source>
</evidence>
<dbReference type="InterPro" id="IPR020095">
    <property type="entry name" value="PsdUridine_synth_TruA_C"/>
</dbReference>
<evidence type="ECO:0000256" key="3">
    <source>
        <dbReference type="ARBA" id="ARBA00023235"/>
    </source>
</evidence>
<evidence type="ECO:0000256" key="8">
    <source>
        <dbReference type="SAM" id="MobiDB-lite"/>
    </source>
</evidence>
<dbReference type="Proteomes" id="UP000584867">
    <property type="component" value="Unassembled WGS sequence"/>
</dbReference>
<reference evidence="10 11" key="1">
    <citation type="submission" date="2020-08" db="EMBL/GenBank/DDBJ databases">
        <title>Genomic Encyclopedia of Type Strains, Phase IV (KMG-V): Genome sequencing to study the core and pangenomes of soil and plant-associated prokaryotes.</title>
        <authorList>
            <person name="Whitman W."/>
        </authorList>
    </citation>
    <scope>NUCLEOTIDE SEQUENCE [LARGE SCALE GENOMIC DNA]</scope>
    <source>
        <strain evidence="10 11">X5P3</strain>
    </source>
</reference>
<dbReference type="Gene3D" id="3.30.70.660">
    <property type="entry name" value="Pseudouridine synthase I, catalytic domain, C-terminal subdomain"/>
    <property type="match status" value="1"/>
</dbReference>
<feature type="active site" description="Nucleophile" evidence="4 5">
    <location>
        <position position="52"/>
    </location>
</feature>
<evidence type="ECO:0000256" key="4">
    <source>
        <dbReference type="HAMAP-Rule" id="MF_00171"/>
    </source>
</evidence>
<dbReference type="CDD" id="cd02570">
    <property type="entry name" value="PseudoU_synth_EcTruA"/>
    <property type="match status" value="1"/>
</dbReference>
<feature type="domain" description="Pseudouridine synthase I TruA alpha/beta" evidence="9">
    <location>
        <begin position="9"/>
        <end position="102"/>
    </location>
</feature>
<dbReference type="RefSeq" id="WP_184258599.1">
    <property type="nucleotide sequence ID" value="NZ_JACHIO010000019.1"/>
</dbReference>
<comment type="function">
    <text evidence="4">Formation of pseudouridine at positions 38, 39 and 40 in the anticodon stem and loop of transfer RNAs.</text>
</comment>
<dbReference type="PANTHER" id="PTHR11142">
    <property type="entry name" value="PSEUDOURIDYLATE SYNTHASE"/>
    <property type="match status" value="1"/>
</dbReference>
<dbReference type="InterPro" id="IPR020097">
    <property type="entry name" value="PsdUridine_synth_TruA_a/b_dom"/>
</dbReference>
<keyword evidence="3 4" id="KW-0413">Isomerase</keyword>
<feature type="domain" description="Pseudouridine synthase I TruA alpha/beta" evidence="9">
    <location>
        <begin position="151"/>
        <end position="269"/>
    </location>
</feature>
<evidence type="ECO:0000313" key="11">
    <source>
        <dbReference type="Proteomes" id="UP000584867"/>
    </source>
</evidence>
<dbReference type="Pfam" id="PF01416">
    <property type="entry name" value="PseudoU_synth_1"/>
    <property type="match status" value="2"/>
</dbReference>
<dbReference type="FunFam" id="3.30.70.580:FF:000001">
    <property type="entry name" value="tRNA pseudouridine synthase A"/>
    <property type="match status" value="1"/>
</dbReference>
<dbReference type="GO" id="GO:0160147">
    <property type="term" value="F:tRNA pseudouridine(38-40) synthase activity"/>
    <property type="evidence" value="ECO:0007669"/>
    <property type="project" value="UniProtKB-EC"/>
</dbReference>
<dbReference type="GO" id="GO:0003723">
    <property type="term" value="F:RNA binding"/>
    <property type="evidence" value="ECO:0007669"/>
    <property type="project" value="InterPro"/>
</dbReference>
<evidence type="ECO:0000256" key="6">
    <source>
        <dbReference type="PIRSR" id="PIRSR001430-2"/>
    </source>
</evidence>
<organism evidence="10 11">
    <name type="scientific">Granulicella mallensis</name>
    <dbReference type="NCBI Taxonomy" id="940614"/>
    <lineage>
        <taxon>Bacteria</taxon>
        <taxon>Pseudomonadati</taxon>
        <taxon>Acidobacteriota</taxon>
        <taxon>Terriglobia</taxon>
        <taxon>Terriglobales</taxon>
        <taxon>Acidobacteriaceae</taxon>
        <taxon>Granulicella</taxon>
    </lineage>
</organism>
<dbReference type="InterPro" id="IPR020094">
    <property type="entry name" value="TruA/RsuA/RluB/E/F_N"/>
</dbReference>
<comment type="similarity">
    <text evidence="1 4 7">Belongs to the tRNA pseudouridine synthase TruA family.</text>
</comment>
<dbReference type="EMBL" id="JACHIO010000019">
    <property type="protein sequence ID" value="MBB5065687.1"/>
    <property type="molecule type" value="Genomic_DNA"/>
</dbReference>
<proteinExistence type="inferred from homology"/>
<dbReference type="AlphaFoldDB" id="A0A7W8EBC3"/>
<comment type="subunit">
    <text evidence="4">Homodimer.</text>
</comment>
<comment type="caution">
    <text evidence="4">Lacks conserved residue(s) required for the propagation of feature annotation.</text>
</comment>
<protein>
    <recommendedName>
        <fullName evidence="4">tRNA pseudouridine synthase A</fullName>
        <ecNumber evidence="4">5.4.99.12</ecNumber>
    </recommendedName>
    <alternativeName>
        <fullName evidence="4">tRNA pseudouridine(38-40) synthase</fullName>
    </alternativeName>
    <alternativeName>
        <fullName evidence="4">tRNA pseudouridylate synthase I</fullName>
    </alternativeName>
    <alternativeName>
        <fullName evidence="4">tRNA-uridine isomerase I</fullName>
    </alternativeName>
</protein>
<dbReference type="EC" id="5.4.99.12" evidence="4"/>
<dbReference type="PANTHER" id="PTHR11142:SF0">
    <property type="entry name" value="TRNA PSEUDOURIDINE SYNTHASE-LIKE 1"/>
    <property type="match status" value="1"/>
</dbReference>
<comment type="catalytic activity">
    <reaction evidence="4 7">
        <text>uridine(38/39/40) in tRNA = pseudouridine(38/39/40) in tRNA</text>
        <dbReference type="Rhea" id="RHEA:22376"/>
        <dbReference type="Rhea" id="RHEA-COMP:10085"/>
        <dbReference type="Rhea" id="RHEA-COMP:10087"/>
        <dbReference type="ChEBI" id="CHEBI:65314"/>
        <dbReference type="ChEBI" id="CHEBI:65315"/>
        <dbReference type="EC" id="5.4.99.12"/>
    </reaction>
</comment>
<evidence type="ECO:0000256" key="2">
    <source>
        <dbReference type="ARBA" id="ARBA00022694"/>
    </source>
</evidence>
<feature type="binding site" evidence="4 6">
    <location>
        <position position="110"/>
    </location>
    <ligand>
        <name>substrate</name>
    </ligand>
</feature>
<accession>A0A7W8EBC3</accession>